<dbReference type="EMBL" id="VIBQ01000010">
    <property type="protein sequence ID" value="KAB8338709.1"/>
    <property type="molecule type" value="Genomic_DNA"/>
</dbReference>
<accession>A0A5N6KQJ8</accession>
<proteinExistence type="predicted"/>
<dbReference type="PANTHER" id="PTHR13222:SF1">
    <property type="entry name" value="RB1-INDUCIBLE COILED-COIL PROTEIN 1"/>
    <property type="match status" value="1"/>
</dbReference>
<protein>
    <submittedName>
        <fullName evidence="9">Uncharacterized protein</fullName>
    </submittedName>
</protein>
<dbReference type="OrthoDB" id="447953at2759"/>
<dbReference type="InterPro" id="IPR045326">
    <property type="entry name" value="ATG17-like_dom"/>
</dbReference>
<feature type="domain" description="Autophagy-related protein 11 C-terminal" evidence="8">
    <location>
        <begin position="1090"/>
        <end position="1236"/>
    </location>
</feature>
<dbReference type="GO" id="GO:0019901">
    <property type="term" value="F:protein kinase binding"/>
    <property type="evidence" value="ECO:0007669"/>
    <property type="project" value="TreeGrafter"/>
</dbReference>
<evidence type="ECO:0000256" key="4">
    <source>
        <dbReference type="ARBA" id="ARBA00023054"/>
    </source>
</evidence>
<dbReference type="GO" id="GO:0015031">
    <property type="term" value="P:protein transport"/>
    <property type="evidence" value="ECO:0007669"/>
    <property type="project" value="UniProtKB-KW"/>
</dbReference>
<keyword evidence="10" id="KW-1185">Reference proteome</keyword>
<feature type="region of interest" description="Disordered" evidence="6">
    <location>
        <begin position="605"/>
        <end position="641"/>
    </location>
</feature>
<feature type="coiled-coil region" evidence="5">
    <location>
        <begin position="659"/>
        <end position="785"/>
    </location>
</feature>
<feature type="compositionally biased region" description="Polar residues" evidence="6">
    <location>
        <begin position="1424"/>
        <end position="1434"/>
    </location>
</feature>
<organism evidence="9 10">
    <name type="scientific">Carpinus fangiana</name>
    <dbReference type="NCBI Taxonomy" id="176857"/>
    <lineage>
        <taxon>Eukaryota</taxon>
        <taxon>Viridiplantae</taxon>
        <taxon>Streptophyta</taxon>
        <taxon>Embryophyta</taxon>
        <taxon>Tracheophyta</taxon>
        <taxon>Spermatophyta</taxon>
        <taxon>Magnoliopsida</taxon>
        <taxon>eudicotyledons</taxon>
        <taxon>Gunneridae</taxon>
        <taxon>Pentapetalae</taxon>
        <taxon>rosids</taxon>
        <taxon>fabids</taxon>
        <taxon>Fagales</taxon>
        <taxon>Betulaceae</taxon>
        <taxon>Carpinus</taxon>
    </lineage>
</organism>
<feature type="compositionally biased region" description="Polar residues" evidence="6">
    <location>
        <begin position="1405"/>
        <end position="1415"/>
    </location>
</feature>
<dbReference type="GO" id="GO:0034045">
    <property type="term" value="C:phagophore assembly site membrane"/>
    <property type="evidence" value="ECO:0007669"/>
    <property type="project" value="TreeGrafter"/>
</dbReference>
<feature type="domain" description="Autophagy protein ATG17-like" evidence="7">
    <location>
        <begin position="126"/>
        <end position="471"/>
    </location>
</feature>
<evidence type="ECO:0000256" key="1">
    <source>
        <dbReference type="ARBA" id="ARBA00022448"/>
    </source>
</evidence>
<comment type="caution">
    <text evidence="9">The sequence shown here is derived from an EMBL/GenBank/DDBJ whole genome shotgun (WGS) entry which is preliminary data.</text>
</comment>
<dbReference type="GO" id="GO:0000422">
    <property type="term" value="P:autophagy of mitochondrion"/>
    <property type="evidence" value="ECO:0007669"/>
    <property type="project" value="TreeGrafter"/>
</dbReference>
<dbReference type="Pfam" id="PF04108">
    <property type="entry name" value="ATG17_like"/>
    <property type="match status" value="1"/>
</dbReference>
<dbReference type="GO" id="GO:0034727">
    <property type="term" value="P:piecemeal microautophagy of the nucleus"/>
    <property type="evidence" value="ECO:0007669"/>
    <property type="project" value="TreeGrafter"/>
</dbReference>
<name>A0A5N6KQJ8_9ROSI</name>
<dbReference type="Proteomes" id="UP000327013">
    <property type="component" value="Unassembled WGS sequence"/>
</dbReference>
<evidence type="ECO:0000256" key="6">
    <source>
        <dbReference type="SAM" id="MobiDB-lite"/>
    </source>
</evidence>
<dbReference type="GO" id="GO:0000045">
    <property type="term" value="P:autophagosome assembly"/>
    <property type="evidence" value="ECO:0007669"/>
    <property type="project" value="InterPro"/>
</dbReference>
<evidence type="ECO:0000256" key="2">
    <source>
        <dbReference type="ARBA" id="ARBA00022927"/>
    </source>
</evidence>
<evidence type="ECO:0000256" key="5">
    <source>
        <dbReference type="SAM" id="Coils"/>
    </source>
</evidence>
<feature type="compositionally biased region" description="Polar residues" evidence="6">
    <location>
        <begin position="1445"/>
        <end position="1454"/>
    </location>
</feature>
<dbReference type="GO" id="GO:0034517">
    <property type="term" value="P:ribophagy"/>
    <property type="evidence" value="ECO:0007669"/>
    <property type="project" value="TreeGrafter"/>
</dbReference>
<dbReference type="PANTHER" id="PTHR13222">
    <property type="entry name" value="RB1-INDUCIBLE COILED-COIL"/>
    <property type="match status" value="1"/>
</dbReference>
<dbReference type="InterPro" id="IPR040040">
    <property type="entry name" value="ATG11"/>
</dbReference>
<dbReference type="Gene3D" id="1.10.287.1490">
    <property type="match status" value="1"/>
</dbReference>
<dbReference type="InterPro" id="IPR019460">
    <property type="entry name" value="Atg11_C"/>
</dbReference>
<gene>
    <name evidence="9" type="ORF">FH972_021654</name>
</gene>
<keyword evidence="1" id="KW-0813">Transport</keyword>
<feature type="coiled-coil region" evidence="5">
    <location>
        <begin position="560"/>
        <end position="594"/>
    </location>
</feature>
<dbReference type="GO" id="GO:1990316">
    <property type="term" value="C:Atg1/ULK1 kinase complex"/>
    <property type="evidence" value="ECO:0007669"/>
    <property type="project" value="TreeGrafter"/>
</dbReference>
<evidence type="ECO:0000313" key="10">
    <source>
        <dbReference type="Proteomes" id="UP000327013"/>
    </source>
</evidence>
<evidence type="ECO:0000259" key="7">
    <source>
        <dbReference type="Pfam" id="PF04108"/>
    </source>
</evidence>
<feature type="region of interest" description="Disordered" evidence="6">
    <location>
        <begin position="1267"/>
        <end position="1479"/>
    </location>
</feature>
<feature type="compositionally biased region" description="Low complexity" evidence="6">
    <location>
        <begin position="1287"/>
        <end position="1298"/>
    </location>
</feature>
<dbReference type="Pfam" id="PF10377">
    <property type="entry name" value="ATG11"/>
    <property type="match status" value="1"/>
</dbReference>
<reference evidence="9 10" key="1">
    <citation type="submission" date="2019-06" db="EMBL/GenBank/DDBJ databases">
        <title>A chromosomal-level reference genome of Carpinus fangiana (Coryloideae, Betulaceae).</title>
        <authorList>
            <person name="Yang X."/>
            <person name="Wang Z."/>
            <person name="Zhang L."/>
            <person name="Hao G."/>
            <person name="Liu J."/>
            <person name="Yang Y."/>
        </authorList>
    </citation>
    <scope>NUCLEOTIDE SEQUENCE [LARGE SCALE GENOMIC DNA]</scope>
    <source>
        <strain evidence="9">Cfa_2016G</strain>
        <tissue evidence="9">Leaf</tissue>
    </source>
</reference>
<feature type="coiled-coil region" evidence="5">
    <location>
        <begin position="940"/>
        <end position="974"/>
    </location>
</feature>
<feature type="compositionally biased region" description="Polar residues" evidence="6">
    <location>
        <begin position="1325"/>
        <end position="1338"/>
    </location>
</feature>
<keyword evidence="2" id="KW-0653">Protein transport</keyword>
<feature type="coiled-coil region" evidence="5">
    <location>
        <begin position="856"/>
        <end position="911"/>
    </location>
</feature>
<dbReference type="GO" id="GO:0060090">
    <property type="term" value="F:molecular adaptor activity"/>
    <property type="evidence" value="ECO:0007669"/>
    <property type="project" value="TreeGrafter"/>
</dbReference>
<evidence type="ECO:0000259" key="8">
    <source>
        <dbReference type="Pfam" id="PF10377"/>
    </source>
</evidence>
<keyword evidence="4 5" id="KW-0175">Coiled coil</keyword>
<keyword evidence="3" id="KW-0072">Autophagy</keyword>
<feature type="compositionally biased region" description="Polar residues" evidence="6">
    <location>
        <begin position="1309"/>
        <end position="1318"/>
    </location>
</feature>
<sequence>MSLQVLVAHTGQRLSADPTSFGSLDAFKSWLSDTVNVPATSQILLTGQGKQAKFQALLIDASIIDFPSTLRRADPTQKEIFLYDRRIIVASGGTPSRPNLTAIPSTLVTEITPFPDSLSNPNDIGAWRALFKGRSDWAGVVAAGTRSMADEANDHFKAFEVIERALGVAIDNLQSHVRSLKQRYGEACTWAKQANQDHLGLTNSLNTSLSQLSKLPARRDFAHFLPAVHPSRADQPTLEVFVSQDRLQLATETVETVGTVIADQVNVLEVSVSAVERDAANLVESIEKLFSQSIAVLSRNTSQLMEEVDVVARKVHSDYEHVMTLPANPQSVSKASKTALLHTKNHLPSLREFSEEMGQYLQKVVEQRNASASKAAKTMQDIATIEAAFAQANAQVVALDVPPQSIEAVDLVSLVTHLPYVYGALLVEAVRRREWADRIRGESSYLAEDIASYREEEERRRKKWLKNLGNFVVQDAVDGSALNFELNLKAEENEWPDVTRDDISDYLRAMRGIDGLASVVEELAEAAKDLDRPSRRQMKKAKGFKMGSIHEAGNLKGSFLLRENDEVRVLREANQKLDDDLKSQRSRVRKLEDLLYKQGMASRNSSAANIFQPSDVPSPEPGTPETIVRSPRSRCSNEALSRKASVTSRRLSANRSGEEKVLARRIVTLEAELMEERQKRQQLEKHAISKQEDDAGLLSEIEEARSTKKDLMDNMEAQQREFAEDRHLLKEDISKLKAKNEELEDELDRILGSRDNERAGNDTRLQAAEHELEQVRADVSNLHEEAKARDEVQDDFAKSLRTVHETLSPQAKAPSSFAELINSLDDVAERSVRRIQEVERTVAAVRADKMGLQLVLKKQEEESATLRSQMQDLNEQLTTLRDEQATEKAKSASLEAELQDGRNQLRQLRTKFAEGETGSETLRQRVEEQASRASALSSELAQSKSHINNLDFELSKLQRKHQELEQAHDAVSSRFERRSVRDSELTRRLVARNHDSVRLLDSLGLSVLRKDDGIFIQRTSKLVNASQTLTDPNSSVGDPSASILAAQPFDPSIQASLTNWMHADDSDAETSQFEEFLARLDDLNLTTFSEAVIKLRRDVEWTGKKWKMEARHYRDKNHRSQGESNGKIAFRSFREGDLALFLPTRNQATRPWAAFNVGAPHYFLREQDSHRLKNREWLVARISKVEERTVNLSKTLDSLKAADGRSINESEGGTVDDDNPFELSDGLRWYMLDAAEEKAGAPLTPALGKSTVASTAVDAKGSIRMKKLPAGKDASTTLNKSLESRRSSSNSKRGSISGVPPPDGVSGDTPRQNSNTTPLRPDSRATPTTGRAASTQLSPPGLGIDIDAGAASSSTAASARKHEELHPATGSPATASLLGFLGAVSPPKAFSRSSAKGATIPNPRSPSIRSQQSADNEPLKGVMSSASLHSQGQKASLAKGMTPSKLATSQNQQAGAADGSPTKRRPAPPRQSAWESLWSLDHTVNLEDGKGKSAKS</sequence>
<feature type="compositionally biased region" description="Low complexity" evidence="6">
    <location>
        <begin position="1348"/>
        <end position="1358"/>
    </location>
</feature>
<dbReference type="GO" id="GO:0061709">
    <property type="term" value="P:reticulophagy"/>
    <property type="evidence" value="ECO:0007669"/>
    <property type="project" value="TreeGrafter"/>
</dbReference>
<evidence type="ECO:0000313" key="9">
    <source>
        <dbReference type="EMBL" id="KAB8338709.1"/>
    </source>
</evidence>
<evidence type="ECO:0000256" key="3">
    <source>
        <dbReference type="ARBA" id="ARBA00023006"/>
    </source>
</evidence>